<feature type="transmembrane region" description="Helical" evidence="1">
    <location>
        <begin position="111"/>
        <end position="133"/>
    </location>
</feature>
<keyword evidence="1" id="KW-0472">Membrane</keyword>
<evidence type="ECO:0000256" key="1">
    <source>
        <dbReference type="SAM" id="Phobius"/>
    </source>
</evidence>
<accession>A0A6A8AE67</accession>
<feature type="transmembrane region" description="Helical" evidence="1">
    <location>
        <begin position="7"/>
        <end position="25"/>
    </location>
</feature>
<dbReference type="InterPro" id="IPR018687">
    <property type="entry name" value="DUF2177_membr"/>
</dbReference>
<evidence type="ECO:0000313" key="2">
    <source>
        <dbReference type="EMBL" id="MQY47041.1"/>
    </source>
</evidence>
<feature type="transmembrane region" description="Helical" evidence="1">
    <location>
        <begin position="73"/>
        <end position="91"/>
    </location>
</feature>
<organism evidence="2 3">
    <name type="scientific">Endobacterium cereale</name>
    <dbReference type="NCBI Taxonomy" id="2663029"/>
    <lineage>
        <taxon>Bacteria</taxon>
        <taxon>Pseudomonadati</taxon>
        <taxon>Pseudomonadota</taxon>
        <taxon>Alphaproteobacteria</taxon>
        <taxon>Hyphomicrobiales</taxon>
        <taxon>Rhizobiaceae</taxon>
        <taxon>Endobacterium</taxon>
    </lineage>
</organism>
<protein>
    <submittedName>
        <fullName evidence="2">DUF2177 family protein</fullName>
    </submittedName>
</protein>
<dbReference type="Pfam" id="PF09945">
    <property type="entry name" value="DUF2177"/>
    <property type="match status" value="1"/>
</dbReference>
<dbReference type="Proteomes" id="UP000435138">
    <property type="component" value="Unassembled WGS sequence"/>
</dbReference>
<feature type="transmembrane region" description="Helical" evidence="1">
    <location>
        <begin position="45"/>
        <end position="64"/>
    </location>
</feature>
<comment type="caution">
    <text evidence="2">The sequence shown here is derived from an EMBL/GenBank/DDBJ whole genome shotgun (WGS) entry which is preliminary data.</text>
</comment>
<keyword evidence="1" id="KW-1133">Transmembrane helix</keyword>
<keyword evidence="1" id="KW-0812">Transmembrane</keyword>
<dbReference type="RefSeq" id="WP_153354516.1">
    <property type="nucleotide sequence ID" value="NZ_JAYKOO010000002.1"/>
</dbReference>
<gene>
    <name evidence="2" type="ORF">GAO09_13465</name>
</gene>
<proteinExistence type="predicted"/>
<dbReference type="AlphaFoldDB" id="A0A6A8AE67"/>
<name>A0A6A8AE67_9HYPH</name>
<keyword evidence="3" id="KW-1185">Reference proteome</keyword>
<sequence length="138" mass="14867">MKTYATAYIVAAIVFLVVDSVWLSTMADRLYRPVMGDMLAPKFRLAPAIVFYVLFIAGLTFLAIRPGLMAQSVWTGVIHGAVLGFIAYATYDLTNQATLKNWSTSLTIADLIWGTFVSALAAGAGTWAALRFIGPPSA</sequence>
<reference evidence="2 3" key="1">
    <citation type="submission" date="2019-11" db="EMBL/GenBank/DDBJ databases">
        <title>Genome analysis of Rhizobacterium cereale a novel genus and species isolated from maize roots in North Spain.</title>
        <authorList>
            <person name="Menendez E."/>
            <person name="Flores-Felix J.D."/>
            <person name="Ramirez-Bahena M.-H."/>
            <person name="Igual J.M."/>
            <person name="Garcia-Fraile P."/>
            <person name="Peix A."/>
            <person name="Velazquez E."/>
        </authorList>
    </citation>
    <scope>NUCLEOTIDE SEQUENCE [LARGE SCALE GENOMIC DNA]</scope>
    <source>
        <strain evidence="2 3">RZME27</strain>
    </source>
</reference>
<evidence type="ECO:0000313" key="3">
    <source>
        <dbReference type="Proteomes" id="UP000435138"/>
    </source>
</evidence>
<dbReference type="EMBL" id="WIXI01000043">
    <property type="protein sequence ID" value="MQY47041.1"/>
    <property type="molecule type" value="Genomic_DNA"/>
</dbReference>